<dbReference type="InterPro" id="IPR010982">
    <property type="entry name" value="Lambda_DNA-bd_dom_sf"/>
</dbReference>
<dbReference type="CDD" id="cd06529">
    <property type="entry name" value="S24_LexA-like"/>
    <property type="match status" value="1"/>
</dbReference>
<organism evidence="8">
    <name type="scientific">Enterovibrio norvegicus</name>
    <dbReference type="NCBI Taxonomy" id="188144"/>
    <lineage>
        <taxon>Bacteria</taxon>
        <taxon>Pseudomonadati</taxon>
        <taxon>Pseudomonadota</taxon>
        <taxon>Gammaproteobacteria</taxon>
        <taxon>Vibrionales</taxon>
        <taxon>Vibrionaceae</taxon>
        <taxon>Enterovibrio</taxon>
    </lineage>
</organism>
<proteinExistence type="predicted"/>
<evidence type="ECO:0000259" key="7">
    <source>
        <dbReference type="Pfam" id="PF10668"/>
    </source>
</evidence>
<evidence type="ECO:0000313" key="8">
    <source>
        <dbReference type="EMBL" id="AKN36263.1"/>
    </source>
</evidence>
<evidence type="ECO:0000256" key="4">
    <source>
        <dbReference type="ARBA" id="ARBA00023125"/>
    </source>
</evidence>
<dbReference type="GO" id="GO:0006508">
    <property type="term" value="P:proteolysis"/>
    <property type="evidence" value="ECO:0007669"/>
    <property type="project" value="UniProtKB-KW"/>
</dbReference>
<keyword evidence="1" id="KW-0645">Protease</keyword>
<evidence type="ECO:0000256" key="5">
    <source>
        <dbReference type="ARBA" id="ARBA00023163"/>
    </source>
</evidence>
<dbReference type="PANTHER" id="PTHR40661">
    <property type="match status" value="1"/>
</dbReference>
<evidence type="ECO:0000256" key="3">
    <source>
        <dbReference type="ARBA" id="ARBA00023015"/>
    </source>
</evidence>
<dbReference type="PANTHER" id="PTHR40661:SF3">
    <property type="entry name" value="FELS-1 PROPHAGE TRANSCRIPTIONAL REGULATOR"/>
    <property type="match status" value="1"/>
</dbReference>
<protein>
    <submittedName>
        <fullName evidence="8">Uncharacterized protein</fullName>
    </submittedName>
</protein>
<dbReference type="EMBL" id="KP795482">
    <property type="protein sequence ID" value="AKN36263.1"/>
    <property type="molecule type" value="Genomic_DNA"/>
</dbReference>
<dbReference type="GO" id="GO:0016020">
    <property type="term" value="C:membrane"/>
    <property type="evidence" value="ECO:0007669"/>
    <property type="project" value="InterPro"/>
</dbReference>
<keyword evidence="5" id="KW-0804">Transcription</keyword>
<keyword evidence="2" id="KW-0378">Hydrolase</keyword>
<keyword evidence="4" id="KW-0238">DNA-binding</keyword>
<dbReference type="Gene3D" id="2.10.109.10">
    <property type="entry name" value="Umud Fragment, subunit A"/>
    <property type="match status" value="1"/>
</dbReference>
<evidence type="ECO:0000256" key="2">
    <source>
        <dbReference type="ARBA" id="ARBA00022801"/>
    </source>
</evidence>
<dbReference type="GO" id="GO:0003677">
    <property type="term" value="F:DNA binding"/>
    <property type="evidence" value="ECO:0007669"/>
    <property type="project" value="UniProtKB-KW"/>
</dbReference>
<dbReference type="PROSITE" id="PS00501">
    <property type="entry name" value="SPASE_I_1"/>
    <property type="match status" value="1"/>
</dbReference>
<feature type="domain" description="Peptidase S24/S26A/S26B/S26C" evidence="6">
    <location>
        <begin position="73"/>
        <end position="197"/>
    </location>
</feature>
<name>A0A0H3ZJU6_9GAMM</name>
<dbReference type="AlphaFoldDB" id="A0A0H3ZJU6"/>
<evidence type="ECO:0000259" key="6">
    <source>
        <dbReference type="Pfam" id="PF00717"/>
    </source>
</evidence>
<accession>A0A0H3ZJU6</accession>
<dbReference type="Pfam" id="PF00717">
    <property type="entry name" value="Peptidase_S24"/>
    <property type="match status" value="1"/>
</dbReference>
<dbReference type="InterPro" id="IPR036286">
    <property type="entry name" value="LexA/Signal_pep-like_sf"/>
</dbReference>
<dbReference type="Gene3D" id="1.10.260.40">
    <property type="entry name" value="lambda repressor-like DNA-binding domains"/>
    <property type="match status" value="1"/>
</dbReference>
<dbReference type="InterPro" id="IPR015927">
    <property type="entry name" value="Peptidase_S24_S26A/B/C"/>
</dbReference>
<dbReference type="InterPro" id="IPR039418">
    <property type="entry name" value="LexA-like"/>
</dbReference>
<dbReference type="GO" id="GO:0004252">
    <property type="term" value="F:serine-type endopeptidase activity"/>
    <property type="evidence" value="ECO:0007669"/>
    <property type="project" value="InterPro"/>
</dbReference>
<evidence type="ECO:0000256" key="1">
    <source>
        <dbReference type="ARBA" id="ARBA00022670"/>
    </source>
</evidence>
<dbReference type="InterPro" id="IPR019756">
    <property type="entry name" value="Pept_S26A_signal_pept_1_Ser-AS"/>
</dbReference>
<dbReference type="SUPFAM" id="SSF51306">
    <property type="entry name" value="LexA/Signal peptidase"/>
    <property type="match status" value="1"/>
</dbReference>
<reference evidence="8" key="1">
    <citation type="journal article" date="2015" name="MBio">
        <title>Eco-Evolutionary Dynamics of Episomes among Ecologically Cohesive Bacterial Populations.</title>
        <authorList>
            <person name="Xue H."/>
            <person name="Cordero O.X."/>
            <person name="Camas F.M."/>
            <person name="Trimble W."/>
            <person name="Meyer F."/>
            <person name="Guglielmini J."/>
            <person name="Rocha E.P."/>
            <person name="Polz M.F."/>
        </authorList>
    </citation>
    <scope>NUCLEOTIDE SEQUENCE</scope>
    <source>
        <strain evidence="8">1F_164</strain>
    </source>
</reference>
<keyword evidence="3" id="KW-0805">Transcription regulation</keyword>
<feature type="domain" description="PBSX phage terminase small subunit-like N-terminal" evidence="7">
    <location>
        <begin position="12"/>
        <end position="43"/>
    </location>
</feature>
<dbReference type="Pfam" id="PF10668">
    <property type="entry name" value="Phage_terminase"/>
    <property type="match status" value="1"/>
</dbReference>
<dbReference type="InterPro" id="IPR018925">
    <property type="entry name" value="XtmA-like_N"/>
</dbReference>
<sequence length="203" mass="23188">MKTIDEQITELKQLTKTAKITDLSKALGVSPSTVRTWRSREKIPENIFLKAEEMAQERDGFGTPKGYMTLDFYDVEVSAGHGALVEREEKSTEIVFSEEFISKSIGVNPNEVFLMPVRGDSMAPTLKNQALVMVHKVDEFSGDGVYVFRFDGQLMVKRLQFMPKVIKVVSDNHTYENWELLKDDLKNEDFQIIGEVVWSGQRM</sequence>